<dbReference type="RefSeq" id="WP_378139232.1">
    <property type="nucleotide sequence ID" value="NZ_JBHSMI010000067.1"/>
</dbReference>
<name>A0ABW0I0C1_9BACL</name>
<dbReference type="Gene3D" id="3.20.20.80">
    <property type="entry name" value="Glycosidases"/>
    <property type="match status" value="1"/>
</dbReference>
<reference evidence="2" key="1">
    <citation type="journal article" date="2019" name="Int. J. Syst. Evol. Microbiol.">
        <title>The Global Catalogue of Microorganisms (GCM) 10K type strain sequencing project: providing services to taxonomists for standard genome sequencing and annotation.</title>
        <authorList>
            <consortium name="The Broad Institute Genomics Platform"/>
            <consortium name="The Broad Institute Genome Sequencing Center for Infectious Disease"/>
            <person name="Wu L."/>
            <person name="Ma J."/>
        </authorList>
    </citation>
    <scope>NUCLEOTIDE SEQUENCE [LARGE SCALE GENOMIC DNA]</scope>
    <source>
        <strain evidence="2">CGMCC 1.18575</strain>
    </source>
</reference>
<gene>
    <name evidence="1" type="ORF">ACFPOF_29980</name>
</gene>
<accession>A0ABW0I0C1</accession>
<evidence type="ECO:0000313" key="1">
    <source>
        <dbReference type="EMBL" id="MFC5406976.1"/>
    </source>
</evidence>
<dbReference type="EMBL" id="JBHSMI010000067">
    <property type="protein sequence ID" value="MFC5406976.1"/>
    <property type="molecule type" value="Genomic_DNA"/>
</dbReference>
<proteinExistence type="predicted"/>
<protein>
    <recommendedName>
        <fullName evidence="3">F5/8 type C domain-containing protein</fullName>
    </recommendedName>
</protein>
<comment type="caution">
    <text evidence="1">The sequence shown here is derived from an EMBL/GenBank/DDBJ whole genome shotgun (WGS) entry which is preliminary data.</text>
</comment>
<sequence>MATVLEKHLIRLSIMITFVLLSLLFAAASMASATPYTGGGPRSFEEYYPANYSAYVTVGNPNTNSLLSQVTYTDGNPAYYGNIGGKPARLVTGDNAAQNYMYFNLDDTFAAKSKTWIERPAVYLNVWYYDDGTAGDTFFVQYDSNSGGAYKLAGTIVKQGSNLWKNQVIQLKDHKFNNSENAGADFRIGSTTPGKHVYIHQVTALIPPQSHTASSILGTPNVQDKISLDTYTDGTAPTASGLSQSARYVSRDSAATPYMYFDVLNNYAWTAASVRDVRILAEYYDDAAGDLFAVQYSSTSGGSYKETATVVGTGSNTWKVYTIPISDANFNNSQNAGSDFRIVAKKTTGNVNIHRVNVMVTPGQYVKPYTTDFSGSTFQSATDRIVYTTLFYWYDRYSWSHFLDSGKDILTNHPPASILSSYSNFDPAFWQHELTDMIYAGVNIAGLNYWGSQSEMDIWSTVGLPALVTALDTMTAAGQTPPKIGLFLDTNSLGLDYPGYYSRGGPQTGLTTEYELENMYKMIKDFYSMIPPKYWARVDGKVWFNTYDQGFLTPIDFANVFQYVDNRFQQDFGLHLYIAPESTWGYDSSMLHDAHDYWGSANNVKGFGGLDTSIAGVGSAANNTATAVNSAGHPIIIPDPNGDRLTAQLKGALYAGRKMIDLSNWNEMHEGGNLNRTVEDGTRNIDIAHQLLSTLPTYTYDLQGTVYPDAVGGQVATRSTDGNYMWWNLNKTLPAGSYKVFVRAHGYNRNVSLNQTNIDTGATVKTLNGVVNSNDTRYYTLQDYYLGTIDYDGSYNLRLSDWSNGSIQMDEVYLVPTYEGYRYSDLGGTADAKAVGGQAATRSTPGSYVWWGLDKSIYPDNYRVYVRAKGNGKFNLLQVNADTGTTVKSMSAAINSTEYKEYFVGFFSFDGSYNLRLSDYSPAGLSIDTIHLEPHYTNFPMSPQIVWGNYIDDPADSKSLMGHVKAADASGNYTWGPMERRLLPNLYNFYARARGASIAHTFGVYNSDTNVNQYLKTYTADTNNAYADYYAGSFNYNNSYNLLLTDFGSTGGYMDYYAVVPKKDEMLSYLDVGNTIDANPAVVGGKVMTLSSPGVYTWWALGKSMPAGTYSVYVTVKGTGTLNHYQVNEDTSSTVKLVTSTINSPTDYEDHYVMDIDYDGTYNLRLSDYSSAGLSIDMVYIVRKF</sequence>
<organism evidence="1 2">
    <name type="scientific">Cohnella soli</name>
    <dbReference type="NCBI Taxonomy" id="425005"/>
    <lineage>
        <taxon>Bacteria</taxon>
        <taxon>Bacillati</taxon>
        <taxon>Bacillota</taxon>
        <taxon>Bacilli</taxon>
        <taxon>Bacillales</taxon>
        <taxon>Paenibacillaceae</taxon>
        <taxon>Cohnella</taxon>
    </lineage>
</organism>
<evidence type="ECO:0008006" key="3">
    <source>
        <dbReference type="Google" id="ProtNLM"/>
    </source>
</evidence>
<evidence type="ECO:0000313" key="2">
    <source>
        <dbReference type="Proteomes" id="UP001596113"/>
    </source>
</evidence>
<keyword evidence="2" id="KW-1185">Reference proteome</keyword>
<dbReference type="Proteomes" id="UP001596113">
    <property type="component" value="Unassembled WGS sequence"/>
</dbReference>